<sequence length="603" mass="66586">MQLGEKVPKTLSCFVSSSTSTKLCTNITVLKIFTIFISSYVLDIAPAGLSATIFDSELQVICEKRVAYVEKQAAVLNHCSVPIDSLLRAIDNVVDLLAKLIDFKHVITICGTIPLPCPAFSGTYISTSTSYYPLDFDTLHGFAAEVNAVTLSFILTTYFTSQPATTVQELELLFPETYSNDCPILDTRVVESREIVGDISIRWVNKGFPKSCAVLSFVPSVLTTTLSNSSNAQNLSISFFDTDCLAFQIPEIDSQIVIGLGGKVVTPITASIGRPGGSKQKLAVFAGHAWRDMRRMVRDKYCNRHWHQFSKLAEILSPGGSLSADDKLYIIPWTNSFAPPPWASDKMIRFHHGATIREFSDPRDNVRCVVEGQALYWRSLFLKLCNTCQKTDKGNITVFGCSDETAALPNIIASVFGLPVFSSSLQKSLGSALLARYACRAQGCPWTPFLRNTLESFKYQTDSICVSSYPSGRFSPNSDPRFTHTTPSLPNEASSYFTETSTRSFMSSGSWRPAVVSIRESAGMTVARKMSGGSFEGTRGDFEGTLGENDPFNEEDGENMNPPVAVSSDQYLTGIYESMRFEYNRLFDMVQKNNFFPPAQQCR</sequence>
<name>A0ABZ2B1C0_9TREE</name>
<dbReference type="Proteomes" id="UP001432216">
    <property type="component" value="Chromosome 8"/>
</dbReference>
<dbReference type="GeneID" id="89991576"/>
<dbReference type="Gene3D" id="3.30.420.40">
    <property type="match status" value="1"/>
</dbReference>
<evidence type="ECO:0000313" key="1">
    <source>
        <dbReference type="EMBL" id="WVO23451.1"/>
    </source>
</evidence>
<organism evidence="1 2">
    <name type="scientific">Cryptococcus decagattii</name>
    <dbReference type="NCBI Taxonomy" id="1859122"/>
    <lineage>
        <taxon>Eukaryota</taxon>
        <taxon>Fungi</taxon>
        <taxon>Dikarya</taxon>
        <taxon>Basidiomycota</taxon>
        <taxon>Agaricomycotina</taxon>
        <taxon>Tremellomycetes</taxon>
        <taxon>Tremellales</taxon>
        <taxon>Cryptococcaceae</taxon>
        <taxon>Cryptococcus</taxon>
        <taxon>Cryptococcus gattii species complex</taxon>
    </lineage>
</organism>
<proteinExistence type="predicted"/>
<dbReference type="RefSeq" id="XP_064722690.1">
    <property type="nucleotide sequence ID" value="XM_064866618.1"/>
</dbReference>
<accession>A0ABZ2B1C0</accession>
<gene>
    <name evidence="1" type="ORF">IAS62_004805</name>
</gene>
<evidence type="ECO:0000313" key="2">
    <source>
        <dbReference type="Proteomes" id="UP001432216"/>
    </source>
</evidence>
<protein>
    <submittedName>
        <fullName evidence="1">Uncharacterized protein</fullName>
    </submittedName>
</protein>
<reference evidence="1 2" key="1">
    <citation type="submission" date="2024-01" db="EMBL/GenBank/DDBJ databases">
        <title>Comparative genomics of Cryptococcus and Kwoniella reveals pathogenesis evolution and contrasting modes of karyotype evolution via chromosome fusion or intercentromeric recombination.</title>
        <authorList>
            <person name="Coelho M.A."/>
            <person name="David-Palma M."/>
            <person name="Shea T."/>
            <person name="Bowers K."/>
            <person name="McGinley-Smith S."/>
            <person name="Mohammad A.W."/>
            <person name="Gnirke A."/>
            <person name="Yurkov A.M."/>
            <person name="Nowrousian M."/>
            <person name="Sun S."/>
            <person name="Cuomo C.A."/>
            <person name="Heitman J."/>
        </authorList>
    </citation>
    <scope>NUCLEOTIDE SEQUENCE [LARGE SCALE GENOMIC DNA]</scope>
    <source>
        <strain evidence="1 2">7685027</strain>
    </source>
</reference>
<dbReference type="EMBL" id="CP143813">
    <property type="protein sequence ID" value="WVO23451.1"/>
    <property type="molecule type" value="Genomic_DNA"/>
</dbReference>
<keyword evidence="2" id="KW-1185">Reference proteome</keyword>